<gene>
    <name evidence="1" type="ORF">FEV09_12615</name>
</gene>
<dbReference type="RefSeq" id="WP_009627526.1">
    <property type="nucleotide sequence ID" value="NZ_VBTY01000098.1"/>
</dbReference>
<dbReference type="EMBL" id="VBTY01000098">
    <property type="protein sequence ID" value="MDG3495404.1"/>
    <property type="molecule type" value="Genomic_DNA"/>
</dbReference>
<protein>
    <submittedName>
        <fullName evidence="1">Uncharacterized protein</fullName>
    </submittedName>
</protein>
<evidence type="ECO:0000313" key="1">
    <source>
        <dbReference type="EMBL" id="MDG3495404.1"/>
    </source>
</evidence>
<dbReference type="AlphaFoldDB" id="A0A9X4RLV2"/>
<dbReference type="Proteomes" id="UP001152872">
    <property type="component" value="Unassembled WGS sequence"/>
</dbReference>
<name>A0A9X4RLV2_9CYAN</name>
<comment type="caution">
    <text evidence="1">The sequence shown here is derived from an EMBL/GenBank/DDBJ whole genome shotgun (WGS) entry which is preliminary data.</text>
</comment>
<evidence type="ECO:0000313" key="2">
    <source>
        <dbReference type="Proteomes" id="UP001152872"/>
    </source>
</evidence>
<keyword evidence="2" id="KW-1185">Reference proteome</keyword>
<sequence length="63" mass="7211">MSIQELETAIKKLSTKELASLTTWLIDYHEQIWDQQIEEDLDSGKLDQLLDEIDSEYAAGLAN</sequence>
<accession>A0A9X4RLV2</accession>
<reference evidence="1" key="1">
    <citation type="submission" date="2019-05" db="EMBL/GenBank/DDBJ databases">
        <title>Whole genome sequencing of Pseudanabaena catenata USMAC16.</title>
        <authorList>
            <person name="Khan Z."/>
            <person name="Omar W.M."/>
            <person name="Convey P."/>
            <person name="Merican F."/>
            <person name="Najimudin N."/>
        </authorList>
    </citation>
    <scope>NUCLEOTIDE SEQUENCE</scope>
    <source>
        <strain evidence="1">USMAC16</strain>
    </source>
</reference>
<organism evidence="1 2">
    <name type="scientific">Pseudanabaena catenata USMAC16</name>
    <dbReference type="NCBI Taxonomy" id="1855837"/>
    <lineage>
        <taxon>Bacteria</taxon>
        <taxon>Bacillati</taxon>
        <taxon>Cyanobacteriota</taxon>
        <taxon>Cyanophyceae</taxon>
        <taxon>Pseudanabaenales</taxon>
        <taxon>Pseudanabaenaceae</taxon>
        <taxon>Pseudanabaena</taxon>
    </lineage>
</organism>
<proteinExistence type="predicted"/>